<sequence>MACLRMTKTCQGPHGKPKDGIRQLSGRMDLCVASSREHDKRKNARQHIKACILPATRHPKTLTTNSAGIHRLRSAFDNRNAQDRDRSRSLG</sequence>
<evidence type="ECO:0000313" key="3">
    <source>
        <dbReference type="Proteomes" id="UP000703269"/>
    </source>
</evidence>
<protein>
    <submittedName>
        <fullName evidence="2">Uncharacterized protein</fullName>
    </submittedName>
</protein>
<feature type="region of interest" description="Disordered" evidence="1">
    <location>
        <begin position="1"/>
        <end position="22"/>
    </location>
</feature>
<comment type="caution">
    <text evidence="2">The sequence shown here is derived from an EMBL/GenBank/DDBJ whole genome shotgun (WGS) entry which is preliminary data.</text>
</comment>
<evidence type="ECO:0000313" key="2">
    <source>
        <dbReference type="EMBL" id="GJE95864.1"/>
    </source>
</evidence>
<reference evidence="2 3" key="1">
    <citation type="submission" date="2021-08" db="EMBL/GenBank/DDBJ databases">
        <title>Draft Genome Sequence of Phanerochaete sordida strain YK-624.</title>
        <authorList>
            <person name="Mori T."/>
            <person name="Dohra H."/>
            <person name="Suzuki T."/>
            <person name="Kawagishi H."/>
            <person name="Hirai H."/>
        </authorList>
    </citation>
    <scope>NUCLEOTIDE SEQUENCE [LARGE SCALE GENOMIC DNA]</scope>
    <source>
        <strain evidence="2 3">YK-624</strain>
    </source>
</reference>
<accession>A0A9P3GKB8</accession>
<gene>
    <name evidence="2" type="ORF">PsYK624_120550</name>
</gene>
<organism evidence="2 3">
    <name type="scientific">Phanerochaete sordida</name>
    <dbReference type="NCBI Taxonomy" id="48140"/>
    <lineage>
        <taxon>Eukaryota</taxon>
        <taxon>Fungi</taxon>
        <taxon>Dikarya</taxon>
        <taxon>Basidiomycota</taxon>
        <taxon>Agaricomycotina</taxon>
        <taxon>Agaricomycetes</taxon>
        <taxon>Polyporales</taxon>
        <taxon>Phanerochaetaceae</taxon>
        <taxon>Phanerochaete</taxon>
    </lineage>
</organism>
<proteinExistence type="predicted"/>
<keyword evidence="3" id="KW-1185">Reference proteome</keyword>
<dbReference type="Proteomes" id="UP000703269">
    <property type="component" value="Unassembled WGS sequence"/>
</dbReference>
<evidence type="ECO:0000256" key="1">
    <source>
        <dbReference type="SAM" id="MobiDB-lite"/>
    </source>
</evidence>
<dbReference type="EMBL" id="BPQB01000053">
    <property type="protein sequence ID" value="GJE95864.1"/>
    <property type="molecule type" value="Genomic_DNA"/>
</dbReference>
<name>A0A9P3GKB8_9APHY</name>
<dbReference type="AlphaFoldDB" id="A0A9P3GKB8"/>